<evidence type="ECO:0000313" key="2">
    <source>
        <dbReference type="Proteomes" id="UP000789396"/>
    </source>
</evidence>
<protein>
    <submittedName>
        <fullName evidence="1">14900_t:CDS:1</fullName>
    </submittedName>
</protein>
<keyword evidence="2" id="KW-1185">Reference proteome</keyword>
<evidence type="ECO:0000313" key="1">
    <source>
        <dbReference type="EMBL" id="CAG8462657.1"/>
    </source>
</evidence>
<gene>
    <name evidence="1" type="ORF">RFULGI_LOCUS752</name>
</gene>
<dbReference type="EMBL" id="CAJVPZ010000368">
    <property type="protein sequence ID" value="CAG8462657.1"/>
    <property type="molecule type" value="Genomic_DNA"/>
</dbReference>
<sequence>MELLDNGNNSLNEMINHNKAYEDVQENILSHKEAVTSRFR</sequence>
<organism evidence="1 2">
    <name type="scientific">Racocetra fulgida</name>
    <dbReference type="NCBI Taxonomy" id="60492"/>
    <lineage>
        <taxon>Eukaryota</taxon>
        <taxon>Fungi</taxon>
        <taxon>Fungi incertae sedis</taxon>
        <taxon>Mucoromycota</taxon>
        <taxon>Glomeromycotina</taxon>
        <taxon>Glomeromycetes</taxon>
        <taxon>Diversisporales</taxon>
        <taxon>Gigasporaceae</taxon>
        <taxon>Racocetra</taxon>
    </lineage>
</organism>
<comment type="caution">
    <text evidence="1">The sequence shown here is derived from an EMBL/GenBank/DDBJ whole genome shotgun (WGS) entry which is preliminary data.</text>
</comment>
<reference evidence="1" key="1">
    <citation type="submission" date="2021-06" db="EMBL/GenBank/DDBJ databases">
        <authorList>
            <person name="Kallberg Y."/>
            <person name="Tangrot J."/>
            <person name="Rosling A."/>
        </authorList>
    </citation>
    <scope>NUCLEOTIDE SEQUENCE</scope>
    <source>
        <strain evidence="1">IN212</strain>
    </source>
</reference>
<dbReference type="Proteomes" id="UP000789396">
    <property type="component" value="Unassembled WGS sequence"/>
</dbReference>
<dbReference type="AlphaFoldDB" id="A0A9N8VVS2"/>
<proteinExistence type="predicted"/>
<accession>A0A9N8VVS2</accession>
<name>A0A9N8VVS2_9GLOM</name>